<name>A0AAW2E8Y5_9HYME</name>
<dbReference type="EMBL" id="JADYXP020000040">
    <property type="protein sequence ID" value="KAL0098715.1"/>
    <property type="molecule type" value="Genomic_DNA"/>
</dbReference>
<gene>
    <name evidence="1" type="ORF">PUN28_020671</name>
</gene>
<dbReference type="AlphaFoldDB" id="A0AAW2E8Y5"/>
<keyword evidence="2" id="KW-1185">Reference proteome</keyword>
<comment type="caution">
    <text evidence="1">The sequence shown here is derived from an EMBL/GenBank/DDBJ whole genome shotgun (WGS) entry which is preliminary data.</text>
</comment>
<sequence>MGSGIPIISNVSLIALCDTESNAFAMSMDAVYRGLWFLEWNLSSRSRRKTLSEHPSVGLKALCLWSNFKRFDILVASTL</sequence>
<evidence type="ECO:0000313" key="2">
    <source>
        <dbReference type="Proteomes" id="UP001430953"/>
    </source>
</evidence>
<organism evidence="1 2">
    <name type="scientific">Cardiocondyla obscurior</name>
    <dbReference type="NCBI Taxonomy" id="286306"/>
    <lineage>
        <taxon>Eukaryota</taxon>
        <taxon>Metazoa</taxon>
        <taxon>Ecdysozoa</taxon>
        <taxon>Arthropoda</taxon>
        <taxon>Hexapoda</taxon>
        <taxon>Insecta</taxon>
        <taxon>Pterygota</taxon>
        <taxon>Neoptera</taxon>
        <taxon>Endopterygota</taxon>
        <taxon>Hymenoptera</taxon>
        <taxon>Apocrita</taxon>
        <taxon>Aculeata</taxon>
        <taxon>Formicoidea</taxon>
        <taxon>Formicidae</taxon>
        <taxon>Myrmicinae</taxon>
        <taxon>Cardiocondyla</taxon>
    </lineage>
</organism>
<accession>A0AAW2E8Y5</accession>
<proteinExistence type="predicted"/>
<protein>
    <submittedName>
        <fullName evidence="1">Uncharacterized protein</fullName>
    </submittedName>
</protein>
<dbReference type="Proteomes" id="UP001430953">
    <property type="component" value="Unassembled WGS sequence"/>
</dbReference>
<reference evidence="1 2" key="1">
    <citation type="submission" date="2023-03" db="EMBL/GenBank/DDBJ databases">
        <title>High recombination rates correlate with genetic variation in Cardiocondyla obscurior ants.</title>
        <authorList>
            <person name="Errbii M."/>
        </authorList>
    </citation>
    <scope>NUCLEOTIDE SEQUENCE [LARGE SCALE GENOMIC DNA]</scope>
    <source>
        <strain evidence="1">Alpha-2009</strain>
        <tissue evidence="1">Whole body</tissue>
    </source>
</reference>
<evidence type="ECO:0000313" key="1">
    <source>
        <dbReference type="EMBL" id="KAL0098715.1"/>
    </source>
</evidence>